<comment type="subcellular location">
    <subcellularLocation>
        <location evidence="1">Cytoplasm</location>
    </subcellularLocation>
</comment>
<sequence length="623" mass="69691">MAANKPKDWDNLEIKTRSIERTLLPLVKQISSLVSHGEHRDRPLRSVRAVARVGQAVNLAVERFVTVGETIADDNPEIKTDMYDACKEARTAGSRIEFVYLWSAGHWSVCGCRRGGRHLHSRRLCCPLEDSGSLDPNFPSLQEDWDACRTVYGALKHLEDMVEMTRITLIGPGCRERMTNGLDTILERVQDFTDSAYTTHEHRENILLICDRAKLQLSQLLRVGISMDQVEGTSPTEEMEVAMLGLLQAVRDMRVQLVRTVVDQTTDLQATTKTGLEITDAIRNYALAADTERIDELGERFQEVLDHILEVCKMLRHIACTDTLQVNTRYAEINLRIYGPQVVTAAQTLAMHPQSKVAREHMEVFSDMWQALMTDVSAACREVIEVSQARGMDKHVYMSLPRPGKHGTTTKPLKSVRLDPEEQAKIAKAGLDMKLASSEMEAEADKWRESEENNDIVKRAKNMSSMAFSMYQFTRGEGALKTTQDLFTQAEYFAEEANRLYKVVRQFSYQVPSSTHKKELLEHLDRVPTYVQQLQFTVKNSTVGKAATFTKVDNVIHETKNLMNVISKVVTTCFVCATKYNLDFRGLSAHGSSGSPYREDEGVGSGAGGEGKGGGSGGSDPSM</sequence>
<dbReference type="Proteomes" id="UP000504606">
    <property type="component" value="Unplaced"/>
</dbReference>
<dbReference type="GeneID" id="113215044"/>
<dbReference type="GO" id="GO:0007266">
    <property type="term" value="P:Rho protein signal transduction"/>
    <property type="evidence" value="ECO:0007669"/>
    <property type="project" value="InterPro"/>
</dbReference>
<protein>
    <submittedName>
        <fullName evidence="6">Alpha-catulin</fullName>
    </submittedName>
</protein>
<evidence type="ECO:0000256" key="2">
    <source>
        <dbReference type="ARBA" id="ARBA00008376"/>
    </source>
</evidence>
<dbReference type="GO" id="GO:0007155">
    <property type="term" value="P:cell adhesion"/>
    <property type="evidence" value="ECO:0007669"/>
    <property type="project" value="InterPro"/>
</dbReference>
<accession>A0A9C6WNY1</accession>
<dbReference type="PANTHER" id="PTHR46342:SF1">
    <property type="entry name" value="ALPHA-CATULIN"/>
    <property type="match status" value="1"/>
</dbReference>
<dbReference type="KEGG" id="foc:113215044"/>
<dbReference type="RefSeq" id="XP_052122957.1">
    <property type="nucleotide sequence ID" value="XM_052266997.1"/>
</dbReference>
<feature type="region of interest" description="Disordered" evidence="4">
    <location>
        <begin position="591"/>
        <end position="623"/>
    </location>
</feature>
<reference evidence="6" key="1">
    <citation type="submission" date="2025-08" db="UniProtKB">
        <authorList>
            <consortium name="RefSeq"/>
        </authorList>
    </citation>
    <scope>IDENTIFICATION</scope>
    <source>
        <tissue evidence="6">Whole organism</tissue>
    </source>
</reference>
<dbReference type="SUPFAM" id="SSF47220">
    <property type="entry name" value="alpha-catenin/vinculin-like"/>
    <property type="match status" value="3"/>
</dbReference>
<dbReference type="InterPro" id="IPR006077">
    <property type="entry name" value="Vinculin/catenin"/>
</dbReference>
<organism evidence="5 6">
    <name type="scientific">Frankliniella occidentalis</name>
    <name type="common">Western flower thrips</name>
    <name type="synonym">Euthrips occidentalis</name>
    <dbReference type="NCBI Taxonomy" id="133901"/>
    <lineage>
        <taxon>Eukaryota</taxon>
        <taxon>Metazoa</taxon>
        <taxon>Ecdysozoa</taxon>
        <taxon>Arthropoda</taxon>
        <taxon>Hexapoda</taxon>
        <taxon>Insecta</taxon>
        <taxon>Pterygota</taxon>
        <taxon>Neoptera</taxon>
        <taxon>Paraneoptera</taxon>
        <taxon>Thysanoptera</taxon>
        <taxon>Terebrantia</taxon>
        <taxon>Thripoidea</taxon>
        <taxon>Thripidae</taxon>
        <taxon>Frankliniella</taxon>
    </lineage>
</organism>
<evidence type="ECO:0000256" key="1">
    <source>
        <dbReference type="ARBA" id="ARBA00004496"/>
    </source>
</evidence>
<keyword evidence="3" id="KW-0963">Cytoplasm</keyword>
<evidence type="ECO:0000256" key="3">
    <source>
        <dbReference type="ARBA" id="ARBA00022490"/>
    </source>
</evidence>
<name>A0A9C6WNY1_FRAOC</name>
<proteinExistence type="inferred from homology"/>
<keyword evidence="5" id="KW-1185">Reference proteome</keyword>
<dbReference type="OrthoDB" id="9933814at2759"/>
<dbReference type="Pfam" id="PF01044">
    <property type="entry name" value="Vinculin"/>
    <property type="match status" value="3"/>
</dbReference>
<feature type="compositionally biased region" description="Gly residues" evidence="4">
    <location>
        <begin position="603"/>
        <end position="623"/>
    </location>
</feature>
<evidence type="ECO:0000256" key="4">
    <source>
        <dbReference type="SAM" id="MobiDB-lite"/>
    </source>
</evidence>
<evidence type="ECO:0000313" key="5">
    <source>
        <dbReference type="Proteomes" id="UP000504606"/>
    </source>
</evidence>
<evidence type="ECO:0000313" key="6">
    <source>
        <dbReference type="RefSeq" id="XP_052122957.1"/>
    </source>
</evidence>
<dbReference type="InterPro" id="IPR030045">
    <property type="entry name" value="CTNNAL1"/>
</dbReference>
<dbReference type="GO" id="GO:0051015">
    <property type="term" value="F:actin filament binding"/>
    <property type="evidence" value="ECO:0007669"/>
    <property type="project" value="InterPro"/>
</dbReference>
<dbReference type="GO" id="GO:0071944">
    <property type="term" value="C:cell periphery"/>
    <property type="evidence" value="ECO:0007669"/>
    <property type="project" value="UniProtKB-ARBA"/>
</dbReference>
<gene>
    <name evidence="6" type="primary">LOC113215044</name>
</gene>
<comment type="similarity">
    <text evidence="2">Belongs to the vinculin/alpha-catenin family.</text>
</comment>
<dbReference type="AlphaFoldDB" id="A0A9C6WNY1"/>
<dbReference type="Gene3D" id="1.20.120.230">
    <property type="entry name" value="Alpha-catenin/vinculin-like"/>
    <property type="match status" value="3"/>
</dbReference>
<dbReference type="PANTHER" id="PTHR46342">
    <property type="entry name" value="ALPHA-CATULIN"/>
    <property type="match status" value="1"/>
</dbReference>
<dbReference type="InterPro" id="IPR036723">
    <property type="entry name" value="Alpha-catenin/vinculin-like_sf"/>
</dbReference>
<dbReference type="GO" id="GO:0005737">
    <property type="term" value="C:cytoplasm"/>
    <property type="evidence" value="ECO:0007669"/>
    <property type="project" value="UniProtKB-SubCell"/>
</dbReference>